<dbReference type="Gene3D" id="2.60.40.10">
    <property type="entry name" value="Immunoglobulins"/>
    <property type="match status" value="2"/>
</dbReference>
<reference evidence="4 5" key="1">
    <citation type="journal article" date="2015" name="Genome Biol. Evol.">
        <title>Comparative Genomics of a Bacterivorous Green Alga Reveals Evolutionary Causalities and Consequences of Phago-Mixotrophic Mode of Nutrition.</title>
        <authorList>
            <person name="Burns J.A."/>
            <person name="Paasch A."/>
            <person name="Narechania A."/>
            <person name="Kim E."/>
        </authorList>
    </citation>
    <scope>NUCLEOTIDE SEQUENCE [LARGE SCALE GENOMIC DNA]</scope>
    <source>
        <strain evidence="4 5">PLY_AMNH</strain>
    </source>
</reference>
<dbReference type="Pfam" id="PF16403">
    <property type="entry name" value="Bact_surface_Ig-like"/>
    <property type="match status" value="1"/>
</dbReference>
<evidence type="ECO:0000256" key="2">
    <source>
        <dbReference type="SAM" id="Phobius"/>
    </source>
</evidence>
<feature type="transmembrane region" description="Helical" evidence="2">
    <location>
        <begin position="1644"/>
        <end position="1666"/>
    </location>
</feature>
<feature type="transmembrane region" description="Helical" evidence="2">
    <location>
        <begin position="1574"/>
        <end position="1598"/>
    </location>
</feature>
<feature type="transmembrane region" description="Helical" evidence="2">
    <location>
        <begin position="1533"/>
        <end position="1553"/>
    </location>
</feature>
<dbReference type="InterPro" id="IPR032179">
    <property type="entry name" value="Cry22Aa_Ig-like"/>
</dbReference>
<accession>A0AAE0BCY4</accession>
<keyword evidence="2" id="KW-0812">Transmembrane</keyword>
<feature type="compositionally biased region" description="Low complexity" evidence="1">
    <location>
        <begin position="1973"/>
        <end position="1984"/>
    </location>
</feature>
<protein>
    <recommendedName>
        <fullName evidence="3">Pesticidal crystal protein Cry22Aa Ig-like domain-containing protein</fullName>
    </recommendedName>
</protein>
<keyword evidence="5" id="KW-1185">Reference proteome</keyword>
<gene>
    <name evidence="4" type="ORF">CYMTET_56024</name>
</gene>
<feature type="transmembrane region" description="Helical" evidence="2">
    <location>
        <begin position="1383"/>
        <end position="1401"/>
    </location>
</feature>
<proteinExistence type="predicted"/>
<organism evidence="4 5">
    <name type="scientific">Cymbomonas tetramitiformis</name>
    <dbReference type="NCBI Taxonomy" id="36881"/>
    <lineage>
        <taxon>Eukaryota</taxon>
        <taxon>Viridiplantae</taxon>
        <taxon>Chlorophyta</taxon>
        <taxon>Pyramimonadophyceae</taxon>
        <taxon>Pyramimonadales</taxon>
        <taxon>Pyramimonadaceae</taxon>
        <taxon>Cymbomonas</taxon>
    </lineage>
</organism>
<name>A0AAE0BCY4_9CHLO</name>
<dbReference type="Gene3D" id="1.10.287.70">
    <property type="match status" value="1"/>
</dbReference>
<feature type="domain" description="Pesticidal crystal protein Cry22Aa Ig-like" evidence="3">
    <location>
        <begin position="264"/>
        <end position="332"/>
    </location>
</feature>
<feature type="transmembrane region" description="Helical" evidence="2">
    <location>
        <begin position="1436"/>
        <end position="1455"/>
    </location>
</feature>
<sequence>MASAAMVSTGEVQVMSVVQGSVNVASCTYFNTAMGASAHETFSKALQGDLSTIFSAAVWGSYGDIAVVTVAELVYEDEYEELEGVDDGAPPDLEPPIITLLGSPYVELLQRHSFEDPGASAQDAVDGFGVTVTVHGADEVDACCLTDPAVPFLVTYEAADRAGNRAAPVVRQVAVVPACAPPSFLCEELVGVVCAVCDTPATGQSQAHAEPTCICLDSNLDAEQEAVVKPYEPPRDTTLPVLTLNGEGVLGVTASGTVIMMHEVLLGQTFTEPGVQAHDDVDGDLAAAIGSFGMGAIDTSRATSPDAPYVVRYTVTDAAGNAAAEVRRRVTVVDPCASQGERLCAYVEGSPECSTADLCLSTSSALAASGEDASATAPPAPPALELIGPGELEVAEGAGAYAACPEQYDRSLVCDRGAAAHDALDGDLSARVLACSPDGVTQRFSSKGVAGCAIDTSAPGVYTVEFSVENSAGLTARAFRNVTVVPACPVGESLCPSGLQCSFNGVCMDGLDSPEPEAPVDHPPTVTLAMTAQVASAFVEVKQHARYAACREEDEGSGAPTLCEPGAVANDTEDGDLSAAVLSCPPISCRHLGCPGHEWAAKGIEGCLNTSAEVGTMFQVEFLVFDNAVPSQAASVHRTVTIIAPCESQEILCEDLSCSSVDCHLRDSLLTEPTGDVAPPVITFRGPSKVVVGYGDAAGAAGLAPCSSQSTEGCYVVAEDVGAAGNATLDVSSTLEVQQDVNCGECGATSSCMFARLAQCFPGSYAYLFSATDAAGNRGVARLWVSVEEQAAITGVIQVAANTANVTEAYARADTLAQRGSVANTAVRQGIVSAASLGQSASQQVRLEGTSVTGVAVHDTDDWPVLRGSEASAAAEGLTLMVSFALNVTSSGGGNGASQRRRLRQNDAAAHAAGSSSGDDVAAAITTSASNGDLSIFISAAAEGLDGAHSAAVEVTKADDMTATDLTPKVDVTAAYATKIASEVENMQRAGDAMAEELALALTRTSEATASYTSTEPIERVLTPWIEQQQGDLSNIEELGQTADEMLASFIKLQAAFELVQEGMAEAQTALHNSYEAMETTLQESGQFSARTGIGPDAQQWAPPEDVPDCHYPVSPDEVRATRVYSFLAAAPGASRRRHLLGRRKGGEGTESYVITAASEAALQQETAVIKYPRYGPWKMPIKDTPDMFRGPRESDRGRHLTGGGKNLLVSGLFFYVHKGNEGQQCSARFAHLEAPCLRGRWEGRYGSDPVFRPGSSLFDSTLLGKEGDYYNTSGALRVTGVPMPFAPRAAPGFSGGQPFHFDTRMHAYRAWESYVFVDEGRAVQEASTKAVDVRMMLWNSQQQVWSSARLNWYRTLGGALKIEVDVQLAPVQYWGRSDTTSVLILVAHIAWAAVSLWVFLQTAGSLRPSRLSKLHPTAENYPAQLAQHLANPEHLWAAVGAASQMIVVLWFLIYQLKMHGGFFPSGVFDIVYDINADANYFMSDRAPMDGEVSGAGDADGLAAGATDTAQPAWARPEDNSGLEGYLRQEAEVYTLAIFGRVFFFGQALRSLIMMSRMMWMVGQQSRLGVLTKTIRGSFLELLQACVFILILMMWSLLMNIEVGPRNEKFSTLSDSMISLSQVGLLGDWLILQNDSWVDTARSLVYMLIYAFFYQLVVSNFILAILCDELMKHLSESRSSLTMVQDLTKFHRNRLNVVVRKKWRPMEQVVDMLTRGIYGGSTWELRSGMRAPRITITTILARHQALPTLHEEDPSTRVAGKRLNSRVLGMLLHQEYRRIKRKPRELQRSAMTMQTKEQIMVRTSLGLPPKSPATARMAFPSADEPEDFSTKLLNMTMAGKQFNIAADNIVRNASHLDEGFDKRQNKPSGKRRSTSPQSRGQRKLIRATLHGAELEERLYNYMRCLHQERHSLQEATRRVEAVLFAYACKMEAEAAQSGIPASPQVTISARPPVTISARPPAGGTLVQSEVALSTQSRSQPTTSPELQGNSNPHTPPDLQAPDITVMRSPMFE</sequence>
<evidence type="ECO:0000313" key="5">
    <source>
        <dbReference type="Proteomes" id="UP001190700"/>
    </source>
</evidence>
<dbReference type="Proteomes" id="UP001190700">
    <property type="component" value="Unassembled WGS sequence"/>
</dbReference>
<keyword evidence="2" id="KW-0472">Membrane</keyword>
<evidence type="ECO:0000313" key="4">
    <source>
        <dbReference type="EMBL" id="KAK3233700.1"/>
    </source>
</evidence>
<feature type="region of interest" description="Disordered" evidence="1">
    <location>
        <begin position="1967"/>
        <end position="2012"/>
    </location>
</feature>
<evidence type="ECO:0000256" key="1">
    <source>
        <dbReference type="SAM" id="MobiDB-lite"/>
    </source>
</evidence>
<comment type="caution">
    <text evidence="4">The sequence shown here is derived from an EMBL/GenBank/DDBJ whole genome shotgun (WGS) entry which is preliminary data.</text>
</comment>
<keyword evidence="2" id="KW-1133">Transmembrane helix</keyword>
<feature type="region of interest" description="Disordered" evidence="1">
    <location>
        <begin position="1857"/>
        <end position="1882"/>
    </location>
</feature>
<dbReference type="EMBL" id="LGRX02035649">
    <property type="protein sequence ID" value="KAK3233700.1"/>
    <property type="molecule type" value="Genomic_DNA"/>
</dbReference>
<evidence type="ECO:0000259" key="3">
    <source>
        <dbReference type="Pfam" id="PF16403"/>
    </source>
</evidence>
<dbReference type="InterPro" id="IPR013783">
    <property type="entry name" value="Ig-like_fold"/>
</dbReference>